<evidence type="ECO:0000256" key="1">
    <source>
        <dbReference type="ARBA" id="ARBA00038248"/>
    </source>
</evidence>
<dbReference type="InterPro" id="IPR007842">
    <property type="entry name" value="HEPN_dom"/>
</dbReference>
<accession>A0A1V4AUX3</accession>
<name>A0A1V4AUX3_9BACT</name>
<dbReference type="PANTHER" id="PTHR36565">
    <property type="entry name" value="UPF0332 PROTEIN TM_1000"/>
    <property type="match status" value="1"/>
</dbReference>
<comment type="similarity">
    <text evidence="1">Belongs to the UPF0332 family.</text>
</comment>
<protein>
    <recommendedName>
        <fullName evidence="2">HEPN domain-containing protein</fullName>
    </recommendedName>
</protein>
<dbReference type="PANTHER" id="PTHR36565:SF1">
    <property type="entry name" value="UPF0332 PROTEIN TM_1000"/>
    <property type="match status" value="1"/>
</dbReference>
<feature type="domain" description="HEPN" evidence="2">
    <location>
        <begin position="13"/>
        <end position="124"/>
    </location>
</feature>
<organism evidence="3 4">
    <name type="scientific">Candidatus Brocadia carolinensis</name>
    <dbReference type="NCBI Taxonomy" id="1004156"/>
    <lineage>
        <taxon>Bacteria</taxon>
        <taxon>Pseudomonadati</taxon>
        <taxon>Planctomycetota</taxon>
        <taxon>Candidatus Brocadiia</taxon>
        <taxon>Candidatus Brocadiales</taxon>
        <taxon>Candidatus Brocadiaceae</taxon>
        <taxon>Candidatus Brocadia</taxon>
    </lineage>
</organism>
<dbReference type="Gene3D" id="1.20.120.330">
    <property type="entry name" value="Nucleotidyltransferases domain 2"/>
    <property type="match status" value="1"/>
</dbReference>
<sequence length="130" mass="14150">MTLFNPEEIAANLERAAQSIEAARDLAIKGYYDFAASRAYYGAFYAATAVLLSEGIELSKHSGVIASIHQRFVKTGKLSKEHGKDLNWLFEMRSVGDYGGIAHVSQQQADHATEAAANFVDAINALLQSQ</sequence>
<evidence type="ECO:0000259" key="2">
    <source>
        <dbReference type="Pfam" id="PF05168"/>
    </source>
</evidence>
<proteinExistence type="inferred from homology"/>
<dbReference type="InterPro" id="IPR052226">
    <property type="entry name" value="UPF0332_toxin"/>
</dbReference>
<evidence type="ECO:0000313" key="4">
    <source>
        <dbReference type="Proteomes" id="UP000189681"/>
    </source>
</evidence>
<comment type="caution">
    <text evidence="3">The sequence shown here is derived from an EMBL/GenBank/DDBJ whole genome shotgun (WGS) entry which is preliminary data.</text>
</comment>
<reference evidence="3 4" key="1">
    <citation type="journal article" date="2017" name="Water Res.">
        <title>Discovery and metagenomic analysis of an anammox bacterial enrichment related to Candidatus "Brocadia caroliniensis" in a full-scale glycerol-fed nitritation-denitritation separate centrate treatment process.</title>
        <authorList>
            <person name="Park H."/>
            <person name="Brotto A.C."/>
            <person name="van Loosdrecht M.C."/>
            <person name="Chandran K."/>
        </authorList>
    </citation>
    <scope>NUCLEOTIDE SEQUENCE [LARGE SCALE GENOMIC DNA]</scope>
    <source>
        <strain evidence="3">26THWARD</strain>
    </source>
</reference>
<dbReference type="Proteomes" id="UP000189681">
    <property type="component" value="Unassembled WGS sequence"/>
</dbReference>
<gene>
    <name evidence="3" type="ORF">AYP45_06260</name>
</gene>
<dbReference type="STRING" id="1004156.AYP45_06260"/>
<evidence type="ECO:0000313" key="3">
    <source>
        <dbReference type="EMBL" id="OOP56915.1"/>
    </source>
</evidence>
<dbReference type="AlphaFoldDB" id="A0A1V4AUX3"/>
<dbReference type="EMBL" id="AYTS01000056">
    <property type="protein sequence ID" value="OOP56915.1"/>
    <property type="molecule type" value="Genomic_DNA"/>
</dbReference>
<dbReference type="Pfam" id="PF05168">
    <property type="entry name" value="HEPN"/>
    <property type="match status" value="1"/>
</dbReference>